<dbReference type="Gene3D" id="2.40.70.10">
    <property type="entry name" value="Acid Proteases"/>
    <property type="match status" value="1"/>
</dbReference>
<organism evidence="2 3">
    <name type="scientific">Ditylenchus dipsaci</name>
    <dbReference type="NCBI Taxonomy" id="166011"/>
    <lineage>
        <taxon>Eukaryota</taxon>
        <taxon>Metazoa</taxon>
        <taxon>Ecdysozoa</taxon>
        <taxon>Nematoda</taxon>
        <taxon>Chromadorea</taxon>
        <taxon>Rhabditida</taxon>
        <taxon>Tylenchina</taxon>
        <taxon>Tylenchomorpha</taxon>
        <taxon>Sphaerularioidea</taxon>
        <taxon>Anguinidae</taxon>
        <taxon>Anguininae</taxon>
        <taxon>Ditylenchus</taxon>
    </lineage>
</organism>
<dbReference type="AlphaFoldDB" id="A0A915DK21"/>
<protein>
    <submittedName>
        <fullName evidence="3">Peptidase A1 domain-containing protein</fullName>
    </submittedName>
</protein>
<evidence type="ECO:0000259" key="1">
    <source>
        <dbReference type="Pfam" id="PF00026"/>
    </source>
</evidence>
<dbReference type="SUPFAM" id="SSF50630">
    <property type="entry name" value="Acid proteases"/>
    <property type="match status" value="1"/>
</dbReference>
<name>A0A915DK21_9BILA</name>
<reference evidence="3" key="1">
    <citation type="submission" date="2022-11" db="UniProtKB">
        <authorList>
            <consortium name="WormBaseParasite"/>
        </authorList>
    </citation>
    <scope>IDENTIFICATION</scope>
</reference>
<feature type="domain" description="Peptidase A1" evidence="1">
    <location>
        <begin position="59"/>
        <end position="131"/>
    </location>
</feature>
<evidence type="ECO:0000313" key="3">
    <source>
        <dbReference type="WBParaSite" id="jg20367"/>
    </source>
</evidence>
<dbReference type="InterPro" id="IPR021109">
    <property type="entry name" value="Peptidase_aspartic_dom_sf"/>
</dbReference>
<dbReference type="Pfam" id="PF00026">
    <property type="entry name" value="Asp"/>
    <property type="match status" value="1"/>
</dbReference>
<dbReference type="Proteomes" id="UP000887574">
    <property type="component" value="Unplaced"/>
</dbReference>
<dbReference type="WBParaSite" id="jg20367">
    <property type="protein sequence ID" value="jg20367"/>
    <property type="gene ID" value="jg20367"/>
</dbReference>
<accession>A0A915DK21</accession>
<keyword evidence="2" id="KW-1185">Reference proteome</keyword>
<proteinExistence type="predicted"/>
<dbReference type="InterPro" id="IPR033121">
    <property type="entry name" value="PEPTIDASE_A1"/>
</dbReference>
<sequence length="145" mass="16085">MGSDHGATSPIMKAVDQGLLDQPISTYFQPLWSDEIDYVGLNSDSEHYNFTWHNLPNWSHQYISQIAEALGAAGAAEDFKIDCDADSEPLILTIGGKEYALSTKSLMLEQESSHCILALDVDEDWILGDTSFDHIAKFMTLAEKD</sequence>
<evidence type="ECO:0000313" key="2">
    <source>
        <dbReference type="Proteomes" id="UP000887574"/>
    </source>
</evidence>